<feature type="signal peptide" evidence="9">
    <location>
        <begin position="1"/>
        <end position="25"/>
    </location>
</feature>
<dbReference type="InterPro" id="IPR021109">
    <property type="entry name" value="Peptidase_aspartic_dom_sf"/>
</dbReference>
<dbReference type="Pfam" id="PF14543">
    <property type="entry name" value="TAXi_N"/>
    <property type="match status" value="1"/>
</dbReference>
<reference evidence="11" key="1">
    <citation type="submission" date="2023-05" db="EMBL/GenBank/DDBJ databases">
        <title>Nepenthes gracilis genome sequencing.</title>
        <authorList>
            <person name="Fukushima K."/>
        </authorList>
    </citation>
    <scope>NUCLEOTIDE SEQUENCE</scope>
    <source>
        <strain evidence="11">SING2019-196</strain>
    </source>
</reference>
<accession>A0AAD3SFK0</accession>
<keyword evidence="6" id="KW-0325">Glycoprotein</keyword>
<keyword evidence="12" id="KW-1185">Reference proteome</keyword>
<evidence type="ECO:0000256" key="5">
    <source>
        <dbReference type="ARBA" id="ARBA00022801"/>
    </source>
</evidence>
<dbReference type="Gene3D" id="2.40.70.10">
    <property type="entry name" value="Acid Proteases"/>
    <property type="match status" value="2"/>
</dbReference>
<evidence type="ECO:0000313" key="11">
    <source>
        <dbReference type="EMBL" id="GMH10383.1"/>
    </source>
</evidence>
<evidence type="ECO:0000256" key="6">
    <source>
        <dbReference type="ARBA" id="ARBA00023180"/>
    </source>
</evidence>
<keyword evidence="3 9" id="KW-0732">Signal</keyword>
<organism evidence="11 12">
    <name type="scientific">Nepenthes gracilis</name>
    <name type="common">Slender pitcher plant</name>
    <dbReference type="NCBI Taxonomy" id="150966"/>
    <lineage>
        <taxon>Eukaryota</taxon>
        <taxon>Viridiplantae</taxon>
        <taxon>Streptophyta</taxon>
        <taxon>Embryophyta</taxon>
        <taxon>Tracheophyta</taxon>
        <taxon>Spermatophyta</taxon>
        <taxon>Magnoliopsida</taxon>
        <taxon>eudicotyledons</taxon>
        <taxon>Gunneridae</taxon>
        <taxon>Pentapetalae</taxon>
        <taxon>Caryophyllales</taxon>
        <taxon>Nepenthaceae</taxon>
        <taxon>Nepenthes</taxon>
    </lineage>
</organism>
<keyword evidence="4 8" id="KW-0064">Aspartyl protease</keyword>
<evidence type="ECO:0000256" key="1">
    <source>
        <dbReference type="ARBA" id="ARBA00007447"/>
    </source>
</evidence>
<gene>
    <name evidence="11" type="ORF">Nepgr_012224</name>
</gene>
<feature type="active site" evidence="7">
    <location>
        <position position="322"/>
    </location>
</feature>
<dbReference type="GO" id="GO:0005576">
    <property type="term" value="C:extracellular region"/>
    <property type="evidence" value="ECO:0007669"/>
    <property type="project" value="TreeGrafter"/>
</dbReference>
<dbReference type="PROSITE" id="PS51767">
    <property type="entry name" value="PEPTIDASE_A1"/>
    <property type="match status" value="1"/>
</dbReference>
<dbReference type="SUPFAM" id="SSF50630">
    <property type="entry name" value="Acid proteases"/>
    <property type="match status" value="1"/>
</dbReference>
<dbReference type="AlphaFoldDB" id="A0AAD3SFK0"/>
<dbReference type="InterPro" id="IPR001461">
    <property type="entry name" value="Aspartic_peptidase_A1"/>
</dbReference>
<feature type="active site" evidence="7">
    <location>
        <position position="115"/>
    </location>
</feature>
<dbReference type="GO" id="GO:0004190">
    <property type="term" value="F:aspartic-type endopeptidase activity"/>
    <property type="evidence" value="ECO:0007669"/>
    <property type="project" value="UniProtKB-KW"/>
</dbReference>
<dbReference type="PRINTS" id="PR00792">
    <property type="entry name" value="PEPSIN"/>
</dbReference>
<evidence type="ECO:0000256" key="7">
    <source>
        <dbReference type="PIRSR" id="PIRSR601461-1"/>
    </source>
</evidence>
<evidence type="ECO:0000256" key="3">
    <source>
        <dbReference type="ARBA" id="ARBA00022729"/>
    </source>
</evidence>
<comment type="similarity">
    <text evidence="1 8">Belongs to the peptidase A1 family.</text>
</comment>
<evidence type="ECO:0000259" key="10">
    <source>
        <dbReference type="PROSITE" id="PS51767"/>
    </source>
</evidence>
<dbReference type="InterPro" id="IPR032861">
    <property type="entry name" value="TAXi_N"/>
</dbReference>
<comment type="caution">
    <text evidence="11">The sequence shown here is derived from an EMBL/GenBank/DDBJ whole genome shotgun (WGS) entry which is preliminary data.</text>
</comment>
<dbReference type="Pfam" id="PF14541">
    <property type="entry name" value="TAXi_C"/>
    <property type="match status" value="1"/>
</dbReference>
<dbReference type="FunFam" id="2.40.70.10:FF:000016">
    <property type="entry name" value="Probable aspartic protease At2g35615"/>
    <property type="match status" value="1"/>
</dbReference>
<dbReference type="CDD" id="cd05476">
    <property type="entry name" value="pepsin_A_like_plant"/>
    <property type="match status" value="1"/>
</dbReference>
<dbReference type="FunFam" id="2.40.70.10:FF:000029">
    <property type="entry name" value="Aspartyl protease family protein"/>
    <property type="match status" value="1"/>
</dbReference>
<dbReference type="Proteomes" id="UP001279734">
    <property type="component" value="Unassembled WGS sequence"/>
</dbReference>
<dbReference type="InterPro" id="IPR001969">
    <property type="entry name" value="Aspartic_peptidase_AS"/>
</dbReference>
<keyword evidence="2 8" id="KW-0645">Protease</keyword>
<evidence type="ECO:0000313" key="12">
    <source>
        <dbReference type="Proteomes" id="UP001279734"/>
    </source>
</evidence>
<keyword evidence="5 8" id="KW-0378">Hydrolase</keyword>
<evidence type="ECO:0000256" key="2">
    <source>
        <dbReference type="ARBA" id="ARBA00022670"/>
    </source>
</evidence>
<name>A0AAD3SFK0_NEPGR</name>
<proteinExistence type="inferred from homology"/>
<dbReference type="InterPro" id="IPR034161">
    <property type="entry name" value="Pepsin-like_plant"/>
</dbReference>
<dbReference type="InterPro" id="IPR051708">
    <property type="entry name" value="Plant_Aspart_Prot_A1"/>
</dbReference>
<dbReference type="InterPro" id="IPR032799">
    <property type="entry name" value="TAXi_C"/>
</dbReference>
<sequence>MASSPLYSFLLELFIVCFFVAPTLATSRGAIDQGMRSPTGFRVELKHVDSGTNFTKFERIQRAVERGNHRLHKLSAISKAVVESGVEAPVRVGQGEFLMTLAIGTPASSFSAIMDTGSDLIWTQCEPCNRCFDQPTPIFHPNKSSSFSPLSCSTNLCQQLPLSTCDDGCQYVYQYGDDSSTAGVLASETFTFGSVSVLKIGFGCGSDNDGTGFSQGAGVVGLGRGPLSLVSQLDEPKFSYCLISIHEDGSKTSPLLLGSVASNLTSLKHHGAIKSTPLLHNQLQPSFYYLKLEGISVGGTRLPINESTFELREDGSGGLIIDSGTTITYIEESAYDVVRKEFVSQMNLTVNDNSSAGLDLCFDLPSDAQVSGELTVPELIFHFDEADLSLPGDNFMIGDDEEGLVCLAMGSSNGISILGNTQQQNFLVLHDLEKETVSFIPTQCSDL</sequence>
<protein>
    <recommendedName>
        <fullName evidence="10">Peptidase A1 domain-containing protein</fullName>
    </recommendedName>
</protein>
<dbReference type="GO" id="GO:0006508">
    <property type="term" value="P:proteolysis"/>
    <property type="evidence" value="ECO:0007669"/>
    <property type="project" value="UniProtKB-KW"/>
</dbReference>
<feature type="domain" description="Peptidase A1" evidence="10">
    <location>
        <begin position="97"/>
        <end position="440"/>
    </location>
</feature>
<evidence type="ECO:0000256" key="8">
    <source>
        <dbReference type="RuleBase" id="RU000454"/>
    </source>
</evidence>
<dbReference type="EMBL" id="BSYO01000010">
    <property type="protein sequence ID" value="GMH10383.1"/>
    <property type="molecule type" value="Genomic_DNA"/>
</dbReference>
<feature type="chain" id="PRO_5042233329" description="Peptidase A1 domain-containing protein" evidence="9">
    <location>
        <begin position="26"/>
        <end position="447"/>
    </location>
</feature>
<evidence type="ECO:0000256" key="9">
    <source>
        <dbReference type="SAM" id="SignalP"/>
    </source>
</evidence>
<dbReference type="PROSITE" id="PS00141">
    <property type="entry name" value="ASP_PROTEASE"/>
    <property type="match status" value="1"/>
</dbReference>
<evidence type="ECO:0000256" key="4">
    <source>
        <dbReference type="ARBA" id="ARBA00022750"/>
    </source>
</evidence>
<dbReference type="PANTHER" id="PTHR47967:SF23">
    <property type="entry name" value="OS04G0448300 PROTEIN"/>
    <property type="match status" value="1"/>
</dbReference>
<dbReference type="InterPro" id="IPR033121">
    <property type="entry name" value="PEPTIDASE_A1"/>
</dbReference>
<dbReference type="PANTHER" id="PTHR47967">
    <property type="entry name" value="OS07G0603500 PROTEIN-RELATED"/>
    <property type="match status" value="1"/>
</dbReference>